<reference evidence="3 4" key="1">
    <citation type="submission" date="2020-08" db="EMBL/GenBank/DDBJ databases">
        <title>Genome public.</title>
        <authorList>
            <person name="Liu C."/>
            <person name="Sun Q."/>
        </authorList>
    </citation>
    <scope>NUCLEOTIDE SEQUENCE [LARGE SCALE GENOMIC DNA]</scope>
    <source>
        <strain evidence="3 4">BX1</strain>
    </source>
</reference>
<evidence type="ECO:0000256" key="1">
    <source>
        <dbReference type="SAM" id="Coils"/>
    </source>
</evidence>
<organism evidence="3 4">
    <name type="scientific">Yanshouia hominis</name>
    <dbReference type="NCBI Taxonomy" id="2763673"/>
    <lineage>
        <taxon>Bacteria</taxon>
        <taxon>Bacillati</taxon>
        <taxon>Bacillota</taxon>
        <taxon>Clostridia</taxon>
        <taxon>Eubacteriales</taxon>
        <taxon>Oscillospiraceae</taxon>
        <taxon>Yanshouia</taxon>
    </lineage>
</organism>
<dbReference type="Proteomes" id="UP000658131">
    <property type="component" value="Unassembled WGS sequence"/>
</dbReference>
<feature type="coiled-coil region" evidence="1">
    <location>
        <begin position="395"/>
        <end position="429"/>
    </location>
</feature>
<sequence>MKDRFDYGLNPEKLGAVSSYLCDPATAHAEFLLVKSQYQAETGRAAEQGALCYQIRQAFPEGEVTAEQANKIGYETAMRWTKGKYQFFVCTHIDKGHIHNHIYFNSTAADRSRKFRNFIGSTFALRRLSDRVCLEHSLSVVERPKLHSKGKYQHYGQWLGGERQPPFKEQIRWAIDTALAERPADLVDFLRRVEAAGAQVVHGRGGAISFRVPGQDRATRLRASTLGDGYGLEDVQAVIDGKAPLRKAPKERPRPAPRRVDLVIDIQERMRQGKGPAYERWAKVYNLKQMAAALQFLMERGLTDYDALEAQTSGAVEHAHALAGELQATEAQLTKTNQLMGAVVDYAKTRPVFDGYKAARYSKKYLAEHGAELATYRAAKASMSDILDGAKLPKMDALKKSRRELADKKKALYTEYREAQREMRELVAVKGNVDHLLGLTGRENKAQER</sequence>
<keyword evidence="1" id="KW-0175">Coiled coil</keyword>
<proteinExistence type="predicted"/>
<dbReference type="EMBL" id="JACRTB010000012">
    <property type="protein sequence ID" value="MBC8576527.1"/>
    <property type="molecule type" value="Genomic_DNA"/>
</dbReference>
<keyword evidence="4" id="KW-1185">Reference proteome</keyword>
<gene>
    <name evidence="3" type="ORF">H8717_08930</name>
</gene>
<evidence type="ECO:0000259" key="2">
    <source>
        <dbReference type="Pfam" id="PF03432"/>
    </source>
</evidence>
<accession>A0ABR7NJE0</accession>
<name>A0ABR7NJE0_9FIRM</name>
<evidence type="ECO:0000313" key="3">
    <source>
        <dbReference type="EMBL" id="MBC8576527.1"/>
    </source>
</evidence>
<comment type="caution">
    <text evidence="3">The sequence shown here is derived from an EMBL/GenBank/DDBJ whole genome shotgun (WGS) entry which is preliminary data.</text>
</comment>
<dbReference type="Pfam" id="PF03432">
    <property type="entry name" value="Relaxase"/>
    <property type="match status" value="1"/>
</dbReference>
<dbReference type="RefSeq" id="WP_262400098.1">
    <property type="nucleotide sequence ID" value="NZ_JACRTB010000012.1"/>
</dbReference>
<evidence type="ECO:0000313" key="4">
    <source>
        <dbReference type="Proteomes" id="UP000658131"/>
    </source>
</evidence>
<protein>
    <submittedName>
        <fullName evidence="3">Relaxase/mobilization nuclease domain-containing protein</fullName>
    </submittedName>
</protein>
<feature type="domain" description="MobA/VirD2-like nuclease" evidence="2">
    <location>
        <begin position="17"/>
        <end position="138"/>
    </location>
</feature>
<dbReference type="InterPro" id="IPR005094">
    <property type="entry name" value="Endonuclease_MobA/VirD2"/>
</dbReference>